<gene>
    <name evidence="2" type="ordered locus">Os12g0412050</name>
    <name evidence="2" type="ORF">OSNPB_120412050</name>
</gene>
<dbReference type="Proteomes" id="UP000059680">
    <property type="component" value="Chromosome 12"/>
</dbReference>
<reference evidence="2 3" key="2">
    <citation type="journal article" date="2013" name="Plant Cell Physiol.">
        <title>Rice Annotation Project Database (RAP-DB): an integrative and interactive database for rice genomics.</title>
        <authorList>
            <person name="Sakai H."/>
            <person name="Lee S.S."/>
            <person name="Tanaka T."/>
            <person name="Numa H."/>
            <person name="Kim J."/>
            <person name="Kawahara Y."/>
            <person name="Wakimoto H."/>
            <person name="Yang C.C."/>
            <person name="Iwamoto M."/>
            <person name="Abe T."/>
            <person name="Yamada Y."/>
            <person name="Muto A."/>
            <person name="Inokuchi H."/>
            <person name="Ikemura T."/>
            <person name="Matsumoto T."/>
            <person name="Sasaki T."/>
            <person name="Itoh T."/>
        </authorList>
    </citation>
    <scope>NUCLEOTIDE SEQUENCE [LARGE SCALE GENOMIC DNA]</scope>
    <source>
        <strain evidence="3">cv. Nipponbare</strain>
    </source>
</reference>
<dbReference type="AlphaFoldDB" id="A0A0P0Y9C9"/>
<dbReference type="Gramene" id="Os12t0412050-00">
    <property type="protein sequence ID" value="Os12t0412050-00"/>
    <property type="gene ID" value="Os12g0412050"/>
</dbReference>
<evidence type="ECO:0000256" key="1">
    <source>
        <dbReference type="SAM" id="MobiDB-lite"/>
    </source>
</evidence>
<protein>
    <submittedName>
        <fullName evidence="2">Os12g0412050 protein</fullName>
    </submittedName>
</protein>
<dbReference type="PaxDb" id="39947-A0A0P0Y9C9"/>
<reference evidence="3" key="1">
    <citation type="journal article" date="2005" name="Nature">
        <title>The map-based sequence of the rice genome.</title>
        <authorList>
            <consortium name="International rice genome sequencing project (IRGSP)"/>
            <person name="Matsumoto T."/>
            <person name="Wu J."/>
            <person name="Kanamori H."/>
            <person name="Katayose Y."/>
            <person name="Fujisawa M."/>
            <person name="Namiki N."/>
            <person name="Mizuno H."/>
            <person name="Yamamoto K."/>
            <person name="Antonio B.A."/>
            <person name="Baba T."/>
            <person name="Sakata K."/>
            <person name="Nagamura Y."/>
            <person name="Aoki H."/>
            <person name="Arikawa K."/>
            <person name="Arita K."/>
            <person name="Bito T."/>
            <person name="Chiden Y."/>
            <person name="Fujitsuka N."/>
            <person name="Fukunaka R."/>
            <person name="Hamada M."/>
            <person name="Harada C."/>
            <person name="Hayashi A."/>
            <person name="Hijishita S."/>
            <person name="Honda M."/>
            <person name="Hosokawa S."/>
            <person name="Ichikawa Y."/>
            <person name="Idonuma A."/>
            <person name="Iijima M."/>
            <person name="Ikeda M."/>
            <person name="Ikeno M."/>
            <person name="Ito K."/>
            <person name="Ito S."/>
            <person name="Ito T."/>
            <person name="Ito Y."/>
            <person name="Ito Y."/>
            <person name="Iwabuchi A."/>
            <person name="Kamiya K."/>
            <person name="Karasawa W."/>
            <person name="Kurita K."/>
            <person name="Katagiri S."/>
            <person name="Kikuta A."/>
            <person name="Kobayashi H."/>
            <person name="Kobayashi N."/>
            <person name="Machita K."/>
            <person name="Maehara T."/>
            <person name="Masukawa M."/>
            <person name="Mizubayashi T."/>
            <person name="Mukai Y."/>
            <person name="Nagasaki H."/>
            <person name="Nagata Y."/>
            <person name="Naito S."/>
            <person name="Nakashima M."/>
            <person name="Nakama Y."/>
            <person name="Nakamichi Y."/>
            <person name="Nakamura M."/>
            <person name="Meguro A."/>
            <person name="Negishi M."/>
            <person name="Ohta I."/>
            <person name="Ohta T."/>
            <person name="Okamoto M."/>
            <person name="Ono N."/>
            <person name="Saji S."/>
            <person name="Sakaguchi M."/>
            <person name="Sakai K."/>
            <person name="Shibata M."/>
            <person name="Shimokawa T."/>
            <person name="Song J."/>
            <person name="Takazaki Y."/>
            <person name="Terasawa K."/>
            <person name="Tsugane M."/>
            <person name="Tsuji K."/>
            <person name="Ueda S."/>
            <person name="Waki K."/>
            <person name="Yamagata H."/>
            <person name="Yamamoto M."/>
            <person name="Yamamoto S."/>
            <person name="Yamane H."/>
            <person name="Yoshiki S."/>
            <person name="Yoshihara R."/>
            <person name="Yukawa K."/>
            <person name="Zhong H."/>
            <person name="Yano M."/>
            <person name="Yuan Q."/>
            <person name="Ouyang S."/>
            <person name="Liu J."/>
            <person name="Jones K.M."/>
            <person name="Gansberger K."/>
            <person name="Moffat K."/>
            <person name="Hill J."/>
            <person name="Bera J."/>
            <person name="Fadrosh D."/>
            <person name="Jin S."/>
            <person name="Johri S."/>
            <person name="Kim M."/>
            <person name="Overton L."/>
            <person name="Reardon M."/>
            <person name="Tsitrin T."/>
            <person name="Vuong H."/>
            <person name="Weaver B."/>
            <person name="Ciecko A."/>
            <person name="Tallon L."/>
            <person name="Jackson J."/>
            <person name="Pai G."/>
            <person name="Aken S.V."/>
            <person name="Utterback T."/>
            <person name="Reidmuller S."/>
            <person name="Feldblyum T."/>
            <person name="Hsiao J."/>
            <person name="Zismann V."/>
            <person name="Iobst S."/>
            <person name="de Vazeille A.R."/>
            <person name="Buell C.R."/>
            <person name="Ying K."/>
            <person name="Li Y."/>
            <person name="Lu T."/>
            <person name="Huang Y."/>
            <person name="Zhao Q."/>
            <person name="Feng Q."/>
            <person name="Zhang L."/>
            <person name="Zhu J."/>
            <person name="Weng Q."/>
            <person name="Mu J."/>
            <person name="Lu Y."/>
            <person name="Fan D."/>
            <person name="Liu Y."/>
            <person name="Guan J."/>
            <person name="Zhang Y."/>
            <person name="Yu S."/>
            <person name="Liu X."/>
            <person name="Zhang Y."/>
            <person name="Hong G."/>
            <person name="Han B."/>
            <person name="Choisne N."/>
            <person name="Demange N."/>
            <person name="Orjeda G."/>
            <person name="Samain S."/>
            <person name="Cattolico L."/>
            <person name="Pelletier E."/>
            <person name="Couloux A."/>
            <person name="Segurens B."/>
            <person name="Wincker P."/>
            <person name="D'Hont A."/>
            <person name="Scarpelli C."/>
            <person name="Weissenbach J."/>
            <person name="Salanoubat M."/>
            <person name="Quetier F."/>
            <person name="Yu Y."/>
            <person name="Kim H.R."/>
            <person name="Rambo T."/>
            <person name="Currie J."/>
            <person name="Collura K."/>
            <person name="Luo M."/>
            <person name="Yang T."/>
            <person name="Ammiraju J.S.S."/>
            <person name="Engler F."/>
            <person name="Soderlund C."/>
            <person name="Wing R.A."/>
            <person name="Palmer L.E."/>
            <person name="de la Bastide M."/>
            <person name="Spiegel L."/>
            <person name="Nascimento L."/>
            <person name="Zutavern T."/>
            <person name="O'Shaughnessy A."/>
            <person name="Dike S."/>
            <person name="Dedhia N."/>
            <person name="Preston R."/>
            <person name="Balija V."/>
            <person name="McCombie W.R."/>
            <person name="Chow T."/>
            <person name="Chen H."/>
            <person name="Chung M."/>
            <person name="Chen C."/>
            <person name="Shaw J."/>
            <person name="Wu H."/>
            <person name="Hsiao K."/>
            <person name="Chao Y."/>
            <person name="Chu M."/>
            <person name="Cheng C."/>
            <person name="Hour A."/>
            <person name="Lee P."/>
            <person name="Lin S."/>
            <person name="Lin Y."/>
            <person name="Liou J."/>
            <person name="Liu S."/>
            <person name="Hsing Y."/>
            <person name="Raghuvanshi S."/>
            <person name="Mohanty A."/>
            <person name="Bharti A.K."/>
            <person name="Gaur A."/>
            <person name="Gupta V."/>
            <person name="Kumar D."/>
            <person name="Ravi V."/>
            <person name="Vij S."/>
            <person name="Kapur A."/>
            <person name="Khurana P."/>
            <person name="Khurana P."/>
            <person name="Khurana J.P."/>
            <person name="Tyagi A.K."/>
            <person name="Gaikwad K."/>
            <person name="Singh A."/>
            <person name="Dalal V."/>
            <person name="Srivastava S."/>
            <person name="Dixit A."/>
            <person name="Pal A.K."/>
            <person name="Ghazi I.A."/>
            <person name="Yadav M."/>
            <person name="Pandit A."/>
            <person name="Bhargava A."/>
            <person name="Sureshbabu K."/>
            <person name="Batra K."/>
            <person name="Sharma T.R."/>
            <person name="Mohapatra T."/>
            <person name="Singh N.K."/>
            <person name="Messing J."/>
            <person name="Nelson A.B."/>
            <person name="Fuks G."/>
            <person name="Kavchok S."/>
            <person name="Keizer G."/>
            <person name="Linton E."/>
            <person name="Llaca V."/>
            <person name="Song R."/>
            <person name="Tanyolac B."/>
            <person name="Young S."/>
            <person name="Ho-Il K."/>
            <person name="Hahn J.H."/>
            <person name="Sangsakoo G."/>
            <person name="Vanavichit A."/>
            <person name="de Mattos Luiz.A.T."/>
            <person name="Zimmer P.D."/>
            <person name="Malone G."/>
            <person name="Dellagostin O."/>
            <person name="de Oliveira A.C."/>
            <person name="Bevan M."/>
            <person name="Bancroft I."/>
            <person name="Minx P."/>
            <person name="Cordum H."/>
            <person name="Wilson R."/>
            <person name="Cheng Z."/>
            <person name="Jin W."/>
            <person name="Jiang J."/>
            <person name="Leong S.A."/>
            <person name="Iwama H."/>
            <person name="Gojobori T."/>
            <person name="Itoh T."/>
            <person name="Niimura Y."/>
            <person name="Fujii Y."/>
            <person name="Habara T."/>
            <person name="Sakai H."/>
            <person name="Sato Y."/>
            <person name="Wilson G."/>
            <person name="Kumar K."/>
            <person name="McCouch S."/>
            <person name="Juretic N."/>
            <person name="Hoen D."/>
            <person name="Wright S."/>
            <person name="Bruskiewich R."/>
            <person name="Bureau T."/>
            <person name="Miyao A."/>
            <person name="Hirochika H."/>
            <person name="Nishikawa T."/>
            <person name="Kadowaki K."/>
            <person name="Sugiura M."/>
            <person name="Burr B."/>
            <person name="Sasaki T."/>
        </authorList>
    </citation>
    <scope>NUCLEOTIDE SEQUENCE [LARGE SCALE GENOMIC DNA]</scope>
    <source>
        <strain evidence="3">cv. Nipponbare</strain>
    </source>
</reference>
<sequence>MEEVKDVATGLVHSGNDSHPFPGSDPGDVAHDVVGGGAIQPAGGLVEEKQPRPCQHLNADAHPLPLPAADALGDTAADARVHGVAKPHLPDYTLRVGALL</sequence>
<accession>A0A0P0Y9C9</accession>
<dbReference type="FunCoup" id="A0A0P0Y9C9">
    <property type="interactions" value="76"/>
</dbReference>
<evidence type="ECO:0000313" key="2">
    <source>
        <dbReference type="EMBL" id="BAT16867.1"/>
    </source>
</evidence>
<keyword evidence="3" id="KW-1185">Reference proteome</keyword>
<feature type="region of interest" description="Disordered" evidence="1">
    <location>
        <begin position="1"/>
        <end position="38"/>
    </location>
</feature>
<proteinExistence type="predicted"/>
<dbReference type="EMBL" id="AP014968">
    <property type="protein sequence ID" value="BAT16867.1"/>
    <property type="molecule type" value="Genomic_DNA"/>
</dbReference>
<name>A0A0P0Y9C9_ORYSJ</name>
<reference evidence="2 3" key="3">
    <citation type="journal article" date="2013" name="Rice">
        <title>Improvement of the Oryza sativa Nipponbare reference genome using next generation sequence and optical map data.</title>
        <authorList>
            <person name="Kawahara Y."/>
            <person name="de la Bastide M."/>
            <person name="Hamilton J.P."/>
            <person name="Kanamori H."/>
            <person name="McCombie W.R."/>
            <person name="Ouyang S."/>
            <person name="Schwartz D.C."/>
            <person name="Tanaka T."/>
            <person name="Wu J."/>
            <person name="Zhou S."/>
            <person name="Childs K.L."/>
            <person name="Davidson R.M."/>
            <person name="Lin H."/>
            <person name="Quesada-Ocampo L."/>
            <person name="Vaillancourt B."/>
            <person name="Sakai H."/>
            <person name="Lee S.S."/>
            <person name="Kim J."/>
            <person name="Numa H."/>
            <person name="Itoh T."/>
            <person name="Buell C.R."/>
            <person name="Matsumoto T."/>
        </authorList>
    </citation>
    <scope>NUCLEOTIDE SEQUENCE [LARGE SCALE GENOMIC DNA]</scope>
    <source>
        <strain evidence="3">cv. Nipponbare</strain>
    </source>
</reference>
<organism evidence="2 3">
    <name type="scientific">Oryza sativa subsp. japonica</name>
    <name type="common">Rice</name>
    <dbReference type="NCBI Taxonomy" id="39947"/>
    <lineage>
        <taxon>Eukaryota</taxon>
        <taxon>Viridiplantae</taxon>
        <taxon>Streptophyta</taxon>
        <taxon>Embryophyta</taxon>
        <taxon>Tracheophyta</taxon>
        <taxon>Spermatophyta</taxon>
        <taxon>Magnoliopsida</taxon>
        <taxon>Liliopsida</taxon>
        <taxon>Poales</taxon>
        <taxon>Poaceae</taxon>
        <taxon>BOP clade</taxon>
        <taxon>Oryzoideae</taxon>
        <taxon>Oryzeae</taxon>
        <taxon>Oryzinae</taxon>
        <taxon>Oryza</taxon>
        <taxon>Oryza sativa</taxon>
    </lineage>
</organism>
<dbReference type="InParanoid" id="A0A0P0Y9C9"/>
<evidence type="ECO:0000313" key="3">
    <source>
        <dbReference type="Proteomes" id="UP000059680"/>
    </source>
</evidence>